<dbReference type="InterPro" id="IPR053781">
    <property type="entry name" value="F-box_AtFBL13-like"/>
</dbReference>
<evidence type="ECO:0000313" key="3">
    <source>
        <dbReference type="EMBL" id="KAF5190576.1"/>
    </source>
</evidence>
<dbReference type="InterPro" id="IPR001810">
    <property type="entry name" value="F-box_dom"/>
</dbReference>
<sequence length="448" mass="52104">MHEHETGQTRLEDLVNVTSRELSASKLVKFTSLEEKSLTGTRLSNSRDHNETRAERLSDQMGRGRRRNKLNNPDDRISVMPDEILSFILLLLPIRDTARTSILSRRWRYLWKTSAAYSSSFNLDVVAMRGSAYSDDMFVARKGYKYVDDEELLSIERVKFINWVDQILKLDYSPRMGSFRLRHYFKKNFAHHIDGWINMAISKKVQNFDVDLSQFHRFWSRYPNEKLYTFPDWLFSPETDIDARNITRLEYRGSQANFSLLNATQLSEVIVHLVRDDGSAAISRVVDKLSNQQPKLDTLTLTADMIKRPIHLCQITNLKKLVLVITAYKGTLWGFIPLLHGSPYLHTLEMHWSFLGGKGMQKPCDSPHRYLKNITVSGFKGSTHEVEFTTYLLNNATTLQKFTVFETTKYYSYETGYYDRVVENEKMEEGAMEQLMNVLPPGVEFQLM</sequence>
<comment type="caution">
    <text evidence="3">The sequence shown here is derived from an EMBL/GenBank/DDBJ whole genome shotgun (WGS) entry which is preliminary data.</text>
</comment>
<dbReference type="Pfam" id="PF23622">
    <property type="entry name" value="LRR_At1g61320_AtMIF1"/>
    <property type="match status" value="1"/>
</dbReference>
<name>A0A7J6VZM8_THATH</name>
<dbReference type="AlphaFoldDB" id="A0A7J6VZM8"/>
<proteinExistence type="predicted"/>
<dbReference type="Pfam" id="PF00646">
    <property type="entry name" value="F-box"/>
    <property type="match status" value="1"/>
</dbReference>
<organism evidence="3 4">
    <name type="scientific">Thalictrum thalictroides</name>
    <name type="common">Rue-anemone</name>
    <name type="synonym">Anemone thalictroides</name>
    <dbReference type="NCBI Taxonomy" id="46969"/>
    <lineage>
        <taxon>Eukaryota</taxon>
        <taxon>Viridiplantae</taxon>
        <taxon>Streptophyta</taxon>
        <taxon>Embryophyta</taxon>
        <taxon>Tracheophyta</taxon>
        <taxon>Spermatophyta</taxon>
        <taxon>Magnoliopsida</taxon>
        <taxon>Ranunculales</taxon>
        <taxon>Ranunculaceae</taxon>
        <taxon>Thalictroideae</taxon>
        <taxon>Thalictrum</taxon>
    </lineage>
</organism>
<gene>
    <name evidence="3" type="ORF">FRX31_019837</name>
</gene>
<dbReference type="Proteomes" id="UP000554482">
    <property type="component" value="Unassembled WGS sequence"/>
</dbReference>
<evidence type="ECO:0000313" key="4">
    <source>
        <dbReference type="Proteomes" id="UP000554482"/>
    </source>
</evidence>
<dbReference type="OrthoDB" id="613853at2759"/>
<accession>A0A7J6VZM8</accession>
<dbReference type="InterPro" id="IPR055357">
    <property type="entry name" value="LRR_At1g61320_AtMIF1"/>
</dbReference>
<evidence type="ECO:0000256" key="1">
    <source>
        <dbReference type="SAM" id="MobiDB-lite"/>
    </source>
</evidence>
<dbReference type="PANTHER" id="PTHR34145:SF28">
    <property type="entry name" value="F-BOX DOMAIN-CONTAINING PROTEIN"/>
    <property type="match status" value="1"/>
</dbReference>
<dbReference type="EMBL" id="JABWDY010023970">
    <property type="protein sequence ID" value="KAF5190576.1"/>
    <property type="molecule type" value="Genomic_DNA"/>
</dbReference>
<feature type="domain" description="F-box" evidence="2">
    <location>
        <begin position="74"/>
        <end position="120"/>
    </location>
</feature>
<dbReference type="PROSITE" id="PS50181">
    <property type="entry name" value="FBOX"/>
    <property type="match status" value="1"/>
</dbReference>
<keyword evidence="4" id="KW-1185">Reference proteome</keyword>
<dbReference type="InterPro" id="IPR036047">
    <property type="entry name" value="F-box-like_dom_sf"/>
</dbReference>
<feature type="compositionally biased region" description="Basic and acidic residues" evidence="1">
    <location>
        <begin position="45"/>
        <end position="58"/>
    </location>
</feature>
<dbReference type="PANTHER" id="PTHR34145">
    <property type="entry name" value="OS02G0105600 PROTEIN"/>
    <property type="match status" value="1"/>
</dbReference>
<feature type="region of interest" description="Disordered" evidence="1">
    <location>
        <begin position="39"/>
        <end position="74"/>
    </location>
</feature>
<dbReference type="CDD" id="cd22160">
    <property type="entry name" value="F-box_AtFBL13-like"/>
    <property type="match status" value="1"/>
</dbReference>
<reference evidence="3 4" key="1">
    <citation type="submission" date="2020-06" db="EMBL/GenBank/DDBJ databases">
        <title>Transcriptomic and genomic resources for Thalictrum thalictroides and T. hernandezii: Facilitating candidate gene discovery in an emerging model plant lineage.</title>
        <authorList>
            <person name="Arias T."/>
            <person name="Riano-Pachon D.M."/>
            <person name="Di Stilio V.S."/>
        </authorList>
    </citation>
    <scope>NUCLEOTIDE SEQUENCE [LARGE SCALE GENOMIC DNA]</scope>
    <source>
        <strain evidence="4">cv. WT478/WT964</strain>
        <tissue evidence="3">Leaves</tissue>
    </source>
</reference>
<dbReference type="InterPro" id="IPR053772">
    <property type="entry name" value="At1g61320/At1g61330-like"/>
</dbReference>
<dbReference type="Gene3D" id="1.20.1280.50">
    <property type="match status" value="1"/>
</dbReference>
<evidence type="ECO:0000259" key="2">
    <source>
        <dbReference type="PROSITE" id="PS50181"/>
    </source>
</evidence>
<protein>
    <recommendedName>
        <fullName evidence="2">F-box domain-containing protein</fullName>
    </recommendedName>
</protein>
<dbReference type="SUPFAM" id="SSF81383">
    <property type="entry name" value="F-box domain"/>
    <property type="match status" value="1"/>
</dbReference>